<protein>
    <submittedName>
        <fullName evidence="1">Clone 886 transcribed RNA sequence</fullName>
    </submittedName>
</protein>
<accession>A0A0C4W9S4</accession>
<name>A0A0C4W9S4_PLETR</name>
<dbReference type="AlphaFoldDB" id="A0A0C4W9S4"/>
<sequence>MKFNSKWHNVLRALAVCPGQEFNSKDQQTLIVV</sequence>
<organism evidence="1">
    <name type="scientific">Plectreurys tristis</name>
    <name type="common">Spider</name>
    <name type="synonym">Plectreurys bispinosus</name>
    <dbReference type="NCBI Taxonomy" id="33319"/>
    <lineage>
        <taxon>Eukaryota</taxon>
        <taxon>Metazoa</taxon>
        <taxon>Ecdysozoa</taxon>
        <taxon>Arthropoda</taxon>
        <taxon>Chelicerata</taxon>
        <taxon>Arachnida</taxon>
        <taxon>Araneae</taxon>
        <taxon>Araneomorphae</taxon>
        <taxon>Haplogynae</taxon>
        <taxon>Pholcoidea</taxon>
        <taxon>Plectreuridae</taxon>
        <taxon>Plectreurys</taxon>
    </lineage>
</organism>
<dbReference type="EMBL" id="KJ124636">
    <property type="protein sequence ID" value="AJD25285.1"/>
    <property type="molecule type" value="Transcribed_RNA"/>
</dbReference>
<evidence type="ECO:0000313" key="1">
    <source>
        <dbReference type="EMBL" id="AJD25285.1"/>
    </source>
</evidence>
<reference evidence="1" key="1">
    <citation type="journal article" date="2014" name="J. Venom Res.">
        <title>Plectreurys tristis venome: A proteomic and transcriptomic analysis.</title>
        <authorList>
            <person name="Zobel-Thropp P.A."/>
            <person name="Thomas E.Z."/>
            <person name="David C.L."/>
            <person name="Breci L.A."/>
            <person name="Binford G.J."/>
        </authorList>
    </citation>
    <scope>NUCLEOTIDE SEQUENCE</scope>
    <source>
        <tissue evidence="1">Venom gland</tissue>
    </source>
</reference>
<proteinExistence type="predicted"/>